<evidence type="ECO:0000313" key="2">
    <source>
        <dbReference type="EMBL" id="TKC98991.1"/>
    </source>
</evidence>
<keyword evidence="1" id="KW-0472">Membrane</keyword>
<dbReference type="GO" id="GO:0015501">
    <property type="term" value="F:glutamate:sodium symporter activity"/>
    <property type="evidence" value="ECO:0007669"/>
    <property type="project" value="InterPro"/>
</dbReference>
<name>A0A4U1IWZ7_9BACT</name>
<protein>
    <submittedName>
        <fullName evidence="2">Sodium/glutamate symporter</fullName>
    </submittedName>
</protein>
<dbReference type="InterPro" id="IPR004445">
    <property type="entry name" value="GltS"/>
</dbReference>
<accession>A0A4U1IWZ7</accession>
<feature type="transmembrane region" description="Helical" evidence="1">
    <location>
        <begin position="21"/>
        <end position="43"/>
    </location>
</feature>
<gene>
    <name evidence="2" type="ORF">E8A74_39200</name>
</gene>
<feature type="transmembrane region" description="Helical" evidence="1">
    <location>
        <begin position="389"/>
        <end position="415"/>
    </location>
</feature>
<comment type="caution">
    <text evidence="2">The sequence shown here is derived from an EMBL/GenBank/DDBJ whole genome shotgun (WGS) entry which is preliminary data.</text>
</comment>
<feature type="transmembrane region" description="Helical" evidence="1">
    <location>
        <begin position="145"/>
        <end position="165"/>
    </location>
</feature>
<feature type="transmembrane region" description="Helical" evidence="1">
    <location>
        <begin position="321"/>
        <end position="344"/>
    </location>
</feature>
<sequence length="416" mass="43909">MPRRSPASFRPELRASPAMDVPTFQVSSIQVLGLACFGLVLGRGIRRVLPVFERLSIPASILGGLVYAIVGLALRDRVCNFKFDLALREILMIAFFTTVGMTASLRLLALGGKRVAIFLGASVLGLLAQMGWGAGAAKAMGLPPLLGVIPGAVSLTGGPATALAFGPVFEQAGVPGATAIGLASAVFGIIVSGLLGGFVGSFLIRRHSLRPGESDAMPAPEIDIDAGPSEKHGDYLMHIIVLGVAMAFGSLLSAQFAAWKLTLPAYIGAMIVAGVMRNLDDRLQFAGIDQKKMEEIGGIALELFIVMALLTLELWQLRTLALPVLFILIGQVLLTIALCWTAIYWMMGRNYTSAVMAGGYCGFMLGTTANSLACMNEIVRKSGPAPQAFFAVSIVGAFLIDFINALLVTQALNVLR</sequence>
<evidence type="ECO:0000256" key="1">
    <source>
        <dbReference type="SAM" id="Phobius"/>
    </source>
</evidence>
<feature type="transmembrane region" description="Helical" evidence="1">
    <location>
        <begin position="177"/>
        <end position="204"/>
    </location>
</feature>
<keyword evidence="1" id="KW-0812">Transmembrane</keyword>
<dbReference type="PANTHER" id="PTHR36178:SF1">
    <property type="entry name" value="SODIUM_GLUTAMATE SYMPORTER"/>
    <property type="match status" value="1"/>
</dbReference>
<feature type="transmembrane region" description="Helical" evidence="1">
    <location>
        <begin position="86"/>
        <end position="109"/>
    </location>
</feature>
<evidence type="ECO:0000313" key="3">
    <source>
        <dbReference type="Proteomes" id="UP000309215"/>
    </source>
</evidence>
<proteinExistence type="predicted"/>
<feature type="transmembrane region" description="Helical" evidence="1">
    <location>
        <begin position="258"/>
        <end position="276"/>
    </location>
</feature>
<feature type="transmembrane region" description="Helical" evidence="1">
    <location>
        <begin position="351"/>
        <end position="369"/>
    </location>
</feature>
<dbReference type="Proteomes" id="UP000309215">
    <property type="component" value="Unassembled WGS sequence"/>
</dbReference>
<organism evidence="2 3">
    <name type="scientific">Polyangium fumosum</name>
    <dbReference type="NCBI Taxonomy" id="889272"/>
    <lineage>
        <taxon>Bacteria</taxon>
        <taxon>Pseudomonadati</taxon>
        <taxon>Myxococcota</taxon>
        <taxon>Polyangia</taxon>
        <taxon>Polyangiales</taxon>
        <taxon>Polyangiaceae</taxon>
        <taxon>Polyangium</taxon>
    </lineage>
</organism>
<keyword evidence="3" id="KW-1185">Reference proteome</keyword>
<dbReference type="EMBL" id="SSMQ01000061">
    <property type="protein sequence ID" value="TKC98991.1"/>
    <property type="molecule type" value="Genomic_DNA"/>
</dbReference>
<keyword evidence="1" id="KW-1133">Transmembrane helix</keyword>
<feature type="transmembrane region" description="Helical" evidence="1">
    <location>
        <begin position="235"/>
        <end position="252"/>
    </location>
</feature>
<dbReference type="GO" id="GO:0015813">
    <property type="term" value="P:L-glutamate transmembrane transport"/>
    <property type="evidence" value="ECO:0007669"/>
    <property type="project" value="InterPro"/>
</dbReference>
<feature type="transmembrane region" description="Helical" evidence="1">
    <location>
        <begin position="296"/>
        <end position="315"/>
    </location>
</feature>
<dbReference type="PANTHER" id="PTHR36178">
    <property type="entry name" value="SLR0625 PROTEIN"/>
    <property type="match status" value="1"/>
</dbReference>
<feature type="transmembrane region" description="Helical" evidence="1">
    <location>
        <begin position="55"/>
        <end position="74"/>
    </location>
</feature>
<dbReference type="Pfam" id="PF03616">
    <property type="entry name" value="Glt_symporter"/>
    <property type="match status" value="1"/>
</dbReference>
<reference evidence="2 3" key="1">
    <citation type="submission" date="2019-04" db="EMBL/GenBank/DDBJ databases">
        <authorList>
            <person name="Li Y."/>
            <person name="Wang J."/>
        </authorList>
    </citation>
    <scope>NUCLEOTIDE SEQUENCE [LARGE SCALE GENOMIC DNA]</scope>
    <source>
        <strain evidence="2 3">DSM 14668</strain>
    </source>
</reference>
<dbReference type="OrthoDB" id="4921038at2"/>
<dbReference type="AlphaFoldDB" id="A0A4U1IWZ7"/>
<feature type="transmembrane region" description="Helical" evidence="1">
    <location>
        <begin position="115"/>
        <end position="133"/>
    </location>
</feature>
<dbReference type="GO" id="GO:0016020">
    <property type="term" value="C:membrane"/>
    <property type="evidence" value="ECO:0007669"/>
    <property type="project" value="InterPro"/>
</dbReference>